<sequence length="85" mass="8836">MRQNPSLVWTSIKSFVSRVRGLSSIVNFVSMFSVVSLRLALNSPAKDVFAAVTATFSAGSDAPVATAVASVLEANGEASSSEMNP</sequence>
<proteinExistence type="predicted"/>
<reference evidence="1" key="2">
    <citation type="journal article" date="2024" name="Plant">
        <title>Genomic evolution and insights into agronomic trait innovations of Sesamum species.</title>
        <authorList>
            <person name="Miao H."/>
            <person name="Wang L."/>
            <person name="Qu L."/>
            <person name="Liu H."/>
            <person name="Sun Y."/>
            <person name="Le M."/>
            <person name="Wang Q."/>
            <person name="Wei S."/>
            <person name="Zheng Y."/>
            <person name="Lin W."/>
            <person name="Duan Y."/>
            <person name="Cao H."/>
            <person name="Xiong S."/>
            <person name="Wang X."/>
            <person name="Wei L."/>
            <person name="Li C."/>
            <person name="Ma Q."/>
            <person name="Ju M."/>
            <person name="Zhao R."/>
            <person name="Li G."/>
            <person name="Mu C."/>
            <person name="Tian Q."/>
            <person name="Mei H."/>
            <person name="Zhang T."/>
            <person name="Gao T."/>
            <person name="Zhang H."/>
        </authorList>
    </citation>
    <scope>NUCLEOTIDE SEQUENCE</scope>
    <source>
        <strain evidence="1">G02</strain>
    </source>
</reference>
<accession>A0AAW2WPI7</accession>
<name>A0AAW2WPI7_SESRA</name>
<reference evidence="1" key="1">
    <citation type="submission" date="2020-06" db="EMBL/GenBank/DDBJ databases">
        <authorList>
            <person name="Li T."/>
            <person name="Hu X."/>
            <person name="Zhang T."/>
            <person name="Song X."/>
            <person name="Zhang H."/>
            <person name="Dai N."/>
            <person name="Sheng W."/>
            <person name="Hou X."/>
            <person name="Wei L."/>
        </authorList>
    </citation>
    <scope>NUCLEOTIDE SEQUENCE</scope>
    <source>
        <strain evidence="1">G02</strain>
        <tissue evidence="1">Leaf</tissue>
    </source>
</reference>
<protein>
    <submittedName>
        <fullName evidence="1">Uncharacterized protein</fullName>
    </submittedName>
</protein>
<gene>
    <name evidence="1" type="ORF">Sradi_0142400</name>
</gene>
<organism evidence="1">
    <name type="scientific">Sesamum radiatum</name>
    <name type="common">Black benniseed</name>
    <dbReference type="NCBI Taxonomy" id="300843"/>
    <lineage>
        <taxon>Eukaryota</taxon>
        <taxon>Viridiplantae</taxon>
        <taxon>Streptophyta</taxon>
        <taxon>Embryophyta</taxon>
        <taxon>Tracheophyta</taxon>
        <taxon>Spermatophyta</taxon>
        <taxon>Magnoliopsida</taxon>
        <taxon>eudicotyledons</taxon>
        <taxon>Gunneridae</taxon>
        <taxon>Pentapetalae</taxon>
        <taxon>asterids</taxon>
        <taxon>lamiids</taxon>
        <taxon>Lamiales</taxon>
        <taxon>Pedaliaceae</taxon>
        <taxon>Sesamum</taxon>
    </lineage>
</organism>
<evidence type="ECO:0000313" key="1">
    <source>
        <dbReference type="EMBL" id="KAL0442035.1"/>
    </source>
</evidence>
<comment type="caution">
    <text evidence="1">The sequence shown here is derived from an EMBL/GenBank/DDBJ whole genome shotgun (WGS) entry which is preliminary data.</text>
</comment>
<dbReference type="EMBL" id="JACGWJ010000001">
    <property type="protein sequence ID" value="KAL0442035.1"/>
    <property type="molecule type" value="Genomic_DNA"/>
</dbReference>
<dbReference type="AlphaFoldDB" id="A0AAW2WPI7"/>